<dbReference type="PANTHER" id="PTHR44051">
    <property type="entry name" value="GLUTATHIONE S-TRANSFERASE-RELATED"/>
    <property type="match status" value="1"/>
</dbReference>
<dbReference type="InterPro" id="IPR004046">
    <property type="entry name" value="GST_C"/>
</dbReference>
<dbReference type="Gene3D" id="1.20.1050.10">
    <property type="match status" value="1"/>
</dbReference>
<dbReference type="Pfam" id="PF00043">
    <property type="entry name" value="GST_C"/>
    <property type="match status" value="1"/>
</dbReference>
<evidence type="ECO:0000313" key="2">
    <source>
        <dbReference type="EMBL" id="OOQ89541.1"/>
    </source>
</evidence>
<comment type="caution">
    <text evidence="2">The sequence shown here is derived from an EMBL/GenBank/DDBJ whole genome shotgun (WGS) entry which is preliminary data.</text>
</comment>
<dbReference type="GO" id="GO:0016740">
    <property type="term" value="F:transferase activity"/>
    <property type="evidence" value="ECO:0007669"/>
    <property type="project" value="UniProtKB-KW"/>
</dbReference>
<dbReference type="EMBL" id="LJBN01000107">
    <property type="protein sequence ID" value="OOQ89541.1"/>
    <property type="molecule type" value="Genomic_DNA"/>
</dbReference>
<dbReference type="InterPro" id="IPR010987">
    <property type="entry name" value="Glutathione-S-Trfase_C-like"/>
</dbReference>
<evidence type="ECO:0000259" key="1">
    <source>
        <dbReference type="PROSITE" id="PS50405"/>
    </source>
</evidence>
<dbReference type="AlphaFoldDB" id="A0A1S9RW30"/>
<protein>
    <submittedName>
        <fullName evidence="2">Putative glutathione-S-transferase theta, GST</fullName>
    </submittedName>
</protein>
<gene>
    <name evidence="2" type="ORF">PEBR_07857</name>
</gene>
<name>A0A1S9RW30_PENBI</name>
<evidence type="ECO:0000313" key="3">
    <source>
        <dbReference type="Proteomes" id="UP000190744"/>
    </source>
</evidence>
<dbReference type="PROSITE" id="PS50405">
    <property type="entry name" value="GST_CTER"/>
    <property type="match status" value="1"/>
</dbReference>
<accession>A0A1S9RW30</accession>
<dbReference type="Proteomes" id="UP000190744">
    <property type="component" value="Unassembled WGS sequence"/>
</dbReference>
<dbReference type="PANTHER" id="PTHR44051:SF8">
    <property type="entry name" value="GLUTATHIONE S-TRANSFERASE GSTA"/>
    <property type="match status" value="1"/>
</dbReference>
<keyword evidence="2" id="KW-0808">Transferase</keyword>
<sequence>MESSAELLYLVNLADKNDLFWFSDPIEQSEAFQWLIFWHASGQPNQGQYNFFRNKADQSPLAVDRFRRELLRLYDVLEIRLSGRYSGGTRKYLAGQGMGKYSIADINAWPWIRNIRRIGLSEDELAQFPHLQQWVDLIAARPAVERGLGEWYDEDVHPELLLDPSEL</sequence>
<organism evidence="2 3">
    <name type="scientific">Penicillium brasilianum</name>
    <dbReference type="NCBI Taxonomy" id="104259"/>
    <lineage>
        <taxon>Eukaryota</taxon>
        <taxon>Fungi</taxon>
        <taxon>Dikarya</taxon>
        <taxon>Ascomycota</taxon>
        <taxon>Pezizomycotina</taxon>
        <taxon>Eurotiomycetes</taxon>
        <taxon>Eurotiomycetidae</taxon>
        <taxon>Eurotiales</taxon>
        <taxon>Aspergillaceae</taxon>
        <taxon>Penicillium</taxon>
    </lineage>
</organism>
<feature type="domain" description="GST C-terminal" evidence="1">
    <location>
        <begin position="24"/>
        <end position="162"/>
    </location>
</feature>
<dbReference type="SUPFAM" id="SSF47616">
    <property type="entry name" value="GST C-terminal domain-like"/>
    <property type="match status" value="1"/>
</dbReference>
<proteinExistence type="predicted"/>
<dbReference type="InterPro" id="IPR036282">
    <property type="entry name" value="Glutathione-S-Trfase_C_sf"/>
</dbReference>
<reference evidence="3" key="1">
    <citation type="submission" date="2015-09" db="EMBL/GenBank/DDBJ databases">
        <authorList>
            <person name="Fill T.P."/>
            <person name="Baretta J.F."/>
            <person name="de Almeida L.G."/>
            <person name="Rocha M."/>
            <person name="de Souza D.H."/>
            <person name="Malavazi I."/>
            <person name="Cerdeira L.T."/>
            <person name="Hong H."/>
            <person name="Samborskyy M."/>
            <person name="de Vasconcelos A.T."/>
            <person name="Leadlay P."/>
            <person name="Rodrigues-Filho E."/>
        </authorList>
    </citation>
    <scope>NUCLEOTIDE SEQUENCE [LARGE SCALE GENOMIC DNA]</scope>
    <source>
        <strain evidence="3">LaBioMMi 136</strain>
    </source>
</reference>